<dbReference type="RefSeq" id="WP_093141797.1">
    <property type="nucleotide sequence ID" value="NZ_FOXF01000016.1"/>
</dbReference>
<dbReference type="InterPro" id="IPR029058">
    <property type="entry name" value="AB_hydrolase_fold"/>
</dbReference>
<dbReference type="AlphaFoldDB" id="A0A662ZIF5"/>
<dbReference type="OrthoDB" id="7335480at2"/>
<accession>A0A662ZIF5</accession>
<evidence type="ECO:0000313" key="2">
    <source>
        <dbReference type="Proteomes" id="UP000243745"/>
    </source>
</evidence>
<dbReference type="SUPFAM" id="SSF53474">
    <property type="entry name" value="alpha/beta-Hydrolases"/>
    <property type="match status" value="1"/>
</dbReference>
<sequence length="412" mass="48502">MNFKTLLKESSNIIHCNNVDYIDNIKIGNNDFIFDETILKSFFIYNNTTKLYVFLSAVGIQRDIYPLFHRISWHDRFDGMKIFFDDPTRDIIKFSPSFYFGNPEKNCLSYIKNIIEKLKEHYNLNNEDITFISSSNGGFGCIYLSNELHGAKCIALCPQLDVKLFLDESRFNIFKEKTEIFNNDALPDIKDRLNLYRISKNNSTKFVIFSNIACNSDKKQMDAFCEYINYSYKLGLNKLSENFYLIIVSMDNIDPHNVQPDVNFCSYLSKYFWEDCEERRISSVNYFIDMMNQTNDLDFKNKVICSILACTPETSKIILKRREDGVVDIFFNEKVYLRVNNFKNKVRPSIRISKTTKSLDMSKIYTYVKNSNSYIDENHNWVNIFKDPIPVDEYHVWFQDITSNLGIFQNGN</sequence>
<dbReference type="EMBL" id="FOXF01000016">
    <property type="protein sequence ID" value="SFP33802.1"/>
    <property type="molecule type" value="Genomic_DNA"/>
</dbReference>
<evidence type="ECO:0000313" key="1">
    <source>
        <dbReference type="EMBL" id="SFP33802.1"/>
    </source>
</evidence>
<organism evidence="1 2">
    <name type="scientific">Ruminobacter amylophilus</name>
    <dbReference type="NCBI Taxonomy" id="867"/>
    <lineage>
        <taxon>Bacteria</taxon>
        <taxon>Pseudomonadati</taxon>
        <taxon>Pseudomonadota</taxon>
        <taxon>Gammaproteobacteria</taxon>
        <taxon>Aeromonadales</taxon>
        <taxon>Succinivibrionaceae</taxon>
        <taxon>Ruminobacter</taxon>
    </lineage>
</organism>
<reference evidence="1 2" key="1">
    <citation type="submission" date="2016-10" db="EMBL/GenBank/DDBJ databases">
        <authorList>
            <person name="Varghese N."/>
            <person name="Submissions S."/>
        </authorList>
    </citation>
    <scope>NUCLEOTIDE SEQUENCE [LARGE SCALE GENOMIC DNA]</scope>
    <source>
        <strain evidence="1 2">DSM 1361</strain>
    </source>
</reference>
<dbReference type="Proteomes" id="UP000243745">
    <property type="component" value="Unassembled WGS sequence"/>
</dbReference>
<gene>
    <name evidence="1" type="ORF">SAMN02910344_01134</name>
</gene>
<name>A0A662ZIF5_9GAMM</name>
<proteinExistence type="predicted"/>
<protein>
    <submittedName>
        <fullName evidence="1">Uncharacterized protein</fullName>
    </submittedName>
</protein>
<keyword evidence="2" id="KW-1185">Reference proteome</keyword>